<dbReference type="OrthoDB" id="9794948at2"/>
<dbReference type="InterPro" id="IPR007396">
    <property type="entry name" value="TR_PAI2-type"/>
</dbReference>
<dbReference type="RefSeq" id="WP_121975711.1">
    <property type="nucleotide sequence ID" value="NZ_OOGT01000259.1"/>
</dbReference>
<dbReference type="PANTHER" id="PTHR35802:SF1">
    <property type="entry name" value="PROTEASE SYNTHASE AND SPORULATION PROTEIN PAI 2"/>
    <property type="match status" value="1"/>
</dbReference>
<dbReference type="Gene3D" id="2.30.110.10">
    <property type="entry name" value="Electron Transport, Fmn-binding Protein, Chain A"/>
    <property type="match status" value="1"/>
</dbReference>
<dbReference type="Pfam" id="PF04299">
    <property type="entry name" value="FMN_bind_2"/>
    <property type="match status" value="1"/>
</dbReference>
<dbReference type="PIRSF" id="PIRSF010372">
    <property type="entry name" value="PaiB"/>
    <property type="match status" value="1"/>
</dbReference>
<keyword evidence="2" id="KW-1185">Reference proteome</keyword>
<dbReference type="InterPro" id="IPR012349">
    <property type="entry name" value="Split_barrel_FMN-bd"/>
</dbReference>
<reference evidence="2" key="1">
    <citation type="submission" date="2018-03" db="EMBL/GenBank/DDBJ databases">
        <authorList>
            <person name="Blom J."/>
        </authorList>
    </citation>
    <scope>NUCLEOTIDE SEQUENCE [LARGE SCALE GENOMIC DNA]</scope>
    <source>
        <strain evidence="2">KPC-SM-21</strain>
    </source>
</reference>
<dbReference type="GO" id="GO:0006508">
    <property type="term" value="P:proteolysis"/>
    <property type="evidence" value="ECO:0007669"/>
    <property type="project" value="UniProtKB-KW"/>
</dbReference>
<dbReference type="InParanoid" id="A0A2U3N3R7"/>
<dbReference type="SUPFAM" id="SSF50475">
    <property type="entry name" value="FMN-binding split barrel"/>
    <property type="match status" value="1"/>
</dbReference>
<proteinExistence type="predicted"/>
<organism evidence="1 2">
    <name type="scientific">Acinetobacter stercoris</name>
    <dbReference type="NCBI Taxonomy" id="2126983"/>
    <lineage>
        <taxon>Bacteria</taxon>
        <taxon>Pseudomonadati</taxon>
        <taxon>Pseudomonadota</taxon>
        <taxon>Gammaproteobacteria</taxon>
        <taxon>Moraxellales</taxon>
        <taxon>Moraxellaceae</taxon>
        <taxon>Acinetobacter</taxon>
    </lineage>
</organism>
<dbReference type="EMBL" id="OOGT01000259">
    <property type="protein sequence ID" value="SPL72318.1"/>
    <property type="molecule type" value="Genomic_DNA"/>
</dbReference>
<gene>
    <name evidence="1" type="primary">paiB</name>
    <name evidence="1" type="ORF">KPC_3496</name>
</gene>
<dbReference type="GO" id="GO:0008233">
    <property type="term" value="F:peptidase activity"/>
    <property type="evidence" value="ECO:0007669"/>
    <property type="project" value="UniProtKB-KW"/>
</dbReference>
<dbReference type="AlphaFoldDB" id="A0A2U3N3R7"/>
<keyword evidence="1" id="KW-0378">Hydrolase</keyword>
<evidence type="ECO:0000313" key="2">
    <source>
        <dbReference type="Proteomes" id="UP000245974"/>
    </source>
</evidence>
<dbReference type="Proteomes" id="UP000245974">
    <property type="component" value="Unassembled WGS sequence"/>
</dbReference>
<accession>A0A2U3N3R7</accession>
<evidence type="ECO:0000313" key="1">
    <source>
        <dbReference type="EMBL" id="SPL72318.1"/>
    </source>
</evidence>
<dbReference type="PANTHER" id="PTHR35802">
    <property type="entry name" value="PROTEASE SYNTHASE AND SPORULATION PROTEIN PAI 2"/>
    <property type="match status" value="1"/>
</dbReference>
<protein>
    <submittedName>
        <fullName evidence="1">Protease synthase and sporulation protein PAI 2</fullName>
    </submittedName>
</protein>
<sequence length="208" mass="24422">MYLPEHFQENEIEQLYCLIKLYPLGSLIIHANGELEANHLPFELDIKNNQLRAHIAKANPLYELLKQNESIDTLIIFQAENSYISPNWYLEKAIHHRAVPTWNYRVVHIRGKCRFVDDEKYLRGVLARLTREHENSQPVPWRMTDAPEDYIRKQLANIAAIEINILDIKGKFKLSQNRTEADIRNVAQALTEQHKTELAEEMLKQLNK</sequence>
<keyword evidence="1" id="KW-0645">Protease</keyword>
<name>A0A2U3N3R7_9GAMM</name>